<evidence type="ECO:0008006" key="3">
    <source>
        <dbReference type="Google" id="ProtNLM"/>
    </source>
</evidence>
<comment type="caution">
    <text evidence="1">The sequence shown here is derived from an EMBL/GenBank/DDBJ whole genome shotgun (WGS) entry which is preliminary data.</text>
</comment>
<gene>
    <name evidence="1" type="ORF">GCM10011575_18100</name>
</gene>
<dbReference type="Proteomes" id="UP000613840">
    <property type="component" value="Unassembled WGS sequence"/>
</dbReference>
<protein>
    <recommendedName>
        <fullName evidence="3">YndJ-like protein</fullName>
    </recommendedName>
</protein>
<name>A0A917S6S3_9ACTN</name>
<dbReference type="EMBL" id="BMMZ01000004">
    <property type="protein sequence ID" value="GGL59951.1"/>
    <property type="molecule type" value="Genomic_DNA"/>
</dbReference>
<accession>A0A917S6S3</accession>
<reference evidence="1" key="2">
    <citation type="submission" date="2020-09" db="EMBL/GenBank/DDBJ databases">
        <authorList>
            <person name="Sun Q."/>
            <person name="Zhou Y."/>
        </authorList>
    </citation>
    <scope>NUCLEOTIDE SEQUENCE</scope>
    <source>
        <strain evidence="1">CGMCC 4.7306</strain>
    </source>
</reference>
<proteinExistence type="predicted"/>
<reference evidence="1" key="1">
    <citation type="journal article" date="2014" name="Int. J. Syst. Evol. Microbiol.">
        <title>Complete genome sequence of Corynebacterium casei LMG S-19264T (=DSM 44701T), isolated from a smear-ripened cheese.</title>
        <authorList>
            <consortium name="US DOE Joint Genome Institute (JGI-PGF)"/>
            <person name="Walter F."/>
            <person name="Albersmeier A."/>
            <person name="Kalinowski J."/>
            <person name="Ruckert C."/>
        </authorList>
    </citation>
    <scope>NUCLEOTIDE SEQUENCE</scope>
    <source>
        <strain evidence="1">CGMCC 4.7306</strain>
    </source>
</reference>
<evidence type="ECO:0000313" key="1">
    <source>
        <dbReference type="EMBL" id="GGL59951.1"/>
    </source>
</evidence>
<organism evidence="1 2">
    <name type="scientific">Microlunatus endophyticus</name>
    <dbReference type="NCBI Taxonomy" id="1716077"/>
    <lineage>
        <taxon>Bacteria</taxon>
        <taxon>Bacillati</taxon>
        <taxon>Actinomycetota</taxon>
        <taxon>Actinomycetes</taxon>
        <taxon>Propionibacteriales</taxon>
        <taxon>Propionibacteriaceae</taxon>
        <taxon>Microlunatus</taxon>
    </lineage>
</organism>
<keyword evidence="2" id="KW-1185">Reference proteome</keyword>
<dbReference type="RefSeq" id="WP_188894894.1">
    <property type="nucleotide sequence ID" value="NZ_BMMZ01000004.1"/>
</dbReference>
<dbReference type="AlphaFoldDB" id="A0A917S6S3"/>
<sequence length="289" mass="31972">MQPSASAGLTRALDLGTRKFWRLTGRKIDPYGSGRWLRAPQNTGSLVEDSWLPAAADLLGGTVVTDDADAGLLADMAELDGPGFDAGDLHPAVRDFYEHTARYRLEVWSAWSPLFWPPGELISRVWGKRLQQLAVPMRPLDTAHGMGSRVLPIRDPAGRQLAAGWLRTLRSTGEYVYGGLYAPRLLPGGTRPAVNVAFPLESGNIQANFMPYADQHDGAFRLESPPGPFGAPGTYVVAEDAGRTFAARLPFHESFRVYVDDEGVLRTDHELRMWRTSAFRLHYKLQRAD</sequence>
<evidence type="ECO:0000313" key="2">
    <source>
        <dbReference type="Proteomes" id="UP000613840"/>
    </source>
</evidence>